<proteinExistence type="predicted"/>
<protein>
    <submittedName>
        <fullName evidence="1">Uncharacterized protein</fullName>
    </submittedName>
</protein>
<dbReference type="Proteomes" id="UP001207468">
    <property type="component" value="Unassembled WGS sequence"/>
</dbReference>
<reference evidence="1" key="1">
    <citation type="submission" date="2021-03" db="EMBL/GenBank/DDBJ databases">
        <title>Evolutionary priming and transition to the ectomycorrhizal habit in an iconic lineage of mushroom-forming fungi: is preadaptation a requirement?</title>
        <authorList>
            <consortium name="DOE Joint Genome Institute"/>
            <person name="Looney B.P."/>
            <person name="Miyauchi S."/>
            <person name="Morin E."/>
            <person name="Drula E."/>
            <person name="Courty P.E."/>
            <person name="Chicoki N."/>
            <person name="Fauchery L."/>
            <person name="Kohler A."/>
            <person name="Kuo A."/>
            <person name="LaButti K."/>
            <person name="Pangilinan J."/>
            <person name="Lipzen A."/>
            <person name="Riley R."/>
            <person name="Andreopoulos W."/>
            <person name="He G."/>
            <person name="Johnson J."/>
            <person name="Barry K.W."/>
            <person name="Grigoriev I.V."/>
            <person name="Nagy L."/>
            <person name="Hibbett D."/>
            <person name="Henrissat B."/>
            <person name="Matheny P.B."/>
            <person name="Labbe J."/>
            <person name="Martin A.F."/>
        </authorList>
    </citation>
    <scope>NUCLEOTIDE SEQUENCE</scope>
    <source>
        <strain evidence="1">BPL698</strain>
    </source>
</reference>
<accession>A0ACC0U3Z1</accession>
<evidence type="ECO:0000313" key="2">
    <source>
        <dbReference type="Proteomes" id="UP001207468"/>
    </source>
</evidence>
<sequence>MIIIYYTFIPAPLDPHRLARSYRYRFVDEFRNFTYAAYGKAILRQPGGFAFQIFDSRAEGWLRKEEYRDGVVTKIRANSIEGLAQILVPHVLWMSTHSFGRLQLVPMHCRRQENNILLETPRMNYI</sequence>
<organism evidence="1 2">
    <name type="scientific">Russula earlei</name>
    <dbReference type="NCBI Taxonomy" id="71964"/>
    <lineage>
        <taxon>Eukaryota</taxon>
        <taxon>Fungi</taxon>
        <taxon>Dikarya</taxon>
        <taxon>Basidiomycota</taxon>
        <taxon>Agaricomycotina</taxon>
        <taxon>Agaricomycetes</taxon>
        <taxon>Russulales</taxon>
        <taxon>Russulaceae</taxon>
        <taxon>Russula</taxon>
    </lineage>
</organism>
<name>A0ACC0U3Z1_9AGAM</name>
<keyword evidence="2" id="KW-1185">Reference proteome</keyword>
<evidence type="ECO:0000313" key="1">
    <source>
        <dbReference type="EMBL" id="KAI9462180.1"/>
    </source>
</evidence>
<gene>
    <name evidence="1" type="ORF">F5148DRAFT_222992</name>
</gene>
<dbReference type="EMBL" id="JAGFNK010000169">
    <property type="protein sequence ID" value="KAI9462180.1"/>
    <property type="molecule type" value="Genomic_DNA"/>
</dbReference>
<comment type="caution">
    <text evidence="1">The sequence shown here is derived from an EMBL/GenBank/DDBJ whole genome shotgun (WGS) entry which is preliminary data.</text>
</comment>